<keyword evidence="3" id="KW-1185">Reference proteome</keyword>
<reference evidence="2 3" key="1">
    <citation type="submission" date="2009-02" db="EMBL/GenBank/DDBJ databases">
        <title>Annotation of Streptomyces hygroscopicus strain ATCC 53653.</title>
        <authorList>
            <consortium name="The Broad Institute Genome Sequencing Platform"/>
            <consortium name="Broad Institute Microbial Sequencing Center"/>
            <person name="Fischbach M."/>
            <person name="Godfrey P."/>
            <person name="Ward D."/>
            <person name="Young S."/>
            <person name="Zeng Q."/>
            <person name="Koehrsen M."/>
            <person name="Alvarado L."/>
            <person name="Berlin A.M."/>
            <person name="Bochicchio J."/>
            <person name="Borenstein D."/>
            <person name="Chapman S.B."/>
            <person name="Chen Z."/>
            <person name="Engels R."/>
            <person name="Freedman E."/>
            <person name="Gellesch M."/>
            <person name="Goldberg J."/>
            <person name="Griggs A."/>
            <person name="Gujja S."/>
            <person name="Heilman E.R."/>
            <person name="Heiman D.I."/>
            <person name="Hepburn T.A."/>
            <person name="Howarth C."/>
            <person name="Jen D."/>
            <person name="Larson L."/>
            <person name="Lewis B."/>
            <person name="Mehta T."/>
            <person name="Park D."/>
            <person name="Pearson M."/>
            <person name="Richards J."/>
            <person name="Roberts A."/>
            <person name="Saif S."/>
            <person name="Shea T.D."/>
            <person name="Shenoy N."/>
            <person name="Sisk P."/>
            <person name="Stolte C."/>
            <person name="Sykes S.N."/>
            <person name="Thomson T."/>
            <person name="Walk T."/>
            <person name="White J."/>
            <person name="Yandava C."/>
            <person name="Straight P."/>
            <person name="Clardy J."/>
            <person name="Hung D."/>
            <person name="Kolter R."/>
            <person name="Mekalanos J."/>
            <person name="Walker S."/>
            <person name="Walsh C.T."/>
            <person name="Wieland-Brown L.C."/>
            <person name="Haas B."/>
            <person name="Nusbaum C."/>
            <person name="Birren B."/>
        </authorList>
    </citation>
    <scope>NUCLEOTIDE SEQUENCE [LARGE SCALE GENOMIC DNA]</scope>
    <source>
        <strain evidence="2 3">ATCC 53653</strain>
    </source>
</reference>
<dbReference type="STRING" id="457427.SSOG_03221"/>
<protein>
    <submittedName>
        <fullName evidence="2">Uncharacterized protein</fullName>
    </submittedName>
</protein>
<sequence>MPPAAHCSDAARRRGDRPRPTARRSNGRPLGHRIPRLGQDRLGRATRQGRLLMPPLIIRPTVVPFVTAWSGEHLGPESDLTVQLTPGPRLGYQAPRPTDRDTAGALWARMTHSPGTGRPIYDSMHVARQRICMYSMKCQICGNPASRNKDGWLFINWRRPWDPPTWPEGSLTEQPPLCEPHARMSVEQCPHLARGDYAVLRVQTPRLWGISGTNYQLTTGGWHARESNVMVPYGHVGLNAVLASRMIRELRNVTVIDLAK</sequence>
<evidence type="ECO:0000313" key="3">
    <source>
        <dbReference type="Proteomes" id="UP000003963"/>
    </source>
</evidence>
<evidence type="ECO:0000313" key="2">
    <source>
        <dbReference type="EMBL" id="EFL23507.1"/>
    </source>
</evidence>
<accession>D9WJU4</accession>
<feature type="compositionally biased region" description="Basic and acidic residues" evidence="1">
    <location>
        <begin position="9"/>
        <end position="19"/>
    </location>
</feature>
<dbReference type="Proteomes" id="UP000003963">
    <property type="component" value="Unassembled WGS sequence"/>
</dbReference>
<gene>
    <name evidence="2" type="ORF">SSOG_03221</name>
</gene>
<evidence type="ECO:0000256" key="1">
    <source>
        <dbReference type="SAM" id="MobiDB-lite"/>
    </source>
</evidence>
<dbReference type="HOGENOM" id="CLU_096811_0_0_11"/>
<dbReference type="EMBL" id="GG657754">
    <property type="protein sequence ID" value="EFL23507.1"/>
    <property type="molecule type" value="Genomic_DNA"/>
</dbReference>
<feature type="region of interest" description="Disordered" evidence="1">
    <location>
        <begin position="1"/>
        <end position="43"/>
    </location>
</feature>
<feature type="compositionally biased region" description="Basic residues" evidence="1">
    <location>
        <begin position="20"/>
        <end position="35"/>
    </location>
</feature>
<proteinExistence type="predicted"/>
<dbReference type="AlphaFoldDB" id="D9WJU4"/>
<name>D9WJU4_9ACTN</name>
<organism evidence="2 3">
    <name type="scientific">Streptomyces himastatinicus ATCC 53653</name>
    <dbReference type="NCBI Taxonomy" id="457427"/>
    <lineage>
        <taxon>Bacteria</taxon>
        <taxon>Bacillati</taxon>
        <taxon>Actinomycetota</taxon>
        <taxon>Actinomycetes</taxon>
        <taxon>Kitasatosporales</taxon>
        <taxon>Streptomycetaceae</taxon>
        <taxon>Streptomyces</taxon>
        <taxon>Streptomyces violaceusniger group</taxon>
    </lineage>
</organism>